<dbReference type="Gene3D" id="3.90.850.10">
    <property type="entry name" value="Fumarylacetoacetase-like, C-terminal domain"/>
    <property type="match status" value="1"/>
</dbReference>
<dbReference type="Pfam" id="PF01557">
    <property type="entry name" value="FAA_hydrolase"/>
    <property type="match status" value="1"/>
</dbReference>
<comment type="caution">
    <text evidence="4">The sequence shown here is derived from an EMBL/GenBank/DDBJ whole genome shotgun (WGS) entry which is preliminary data.</text>
</comment>
<dbReference type="PANTHER" id="PTHR42796:SF4">
    <property type="entry name" value="FUMARYLACETOACETATE HYDROLASE DOMAIN-CONTAINING PROTEIN 2A"/>
    <property type="match status" value="1"/>
</dbReference>
<dbReference type="GO" id="GO:0016787">
    <property type="term" value="F:hydrolase activity"/>
    <property type="evidence" value="ECO:0007669"/>
    <property type="project" value="UniProtKB-KW"/>
</dbReference>
<keyword evidence="2" id="KW-0479">Metal-binding</keyword>
<dbReference type="InterPro" id="IPR051121">
    <property type="entry name" value="FAH"/>
</dbReference>
<accession>A0A6B0YNV3</accession>
<evidence type="ECO:0000256" key="2">
    <source>
        <dbReference type="ARBA" id="ARBA00022723"/>
    </source>
</evidence>
<comment type="similarity">
    <text evidence="1">Belongs to the FAH family.</text>
</comment>
<dbReference type="InterPro" id="IPR011234">
    <property type="entry name" value="Fumarylacetoacetase-like_C"/>
</dbReference>
<feature type="domain" description="Fumarylacetoacetase-like C-terminal" evidence="3">
    <location>
        <begin position="38"/>
        <end position="226"/>
    </location>
</feature>
<gene>
    <name evidence="4" type="ORF">F4Y42_04000</name>
</gene>
<dbReference type="GO" id="GO:0044281">
    <property type="term" value="P:small molecule metabolic process"/>
    <property type="evidence" value="ECO:0007669"/>
    <property type="project" value="UniProtKB-ARBA"/>
</dbReference>
<reference evidence="4" key="1">
    <citation type="submission" date="2019-09" db="EMBL/GenBank/DDBJ databases">
        <title>Characterisation of the sponge microbiome using genome-centric metagenomics.</title>
        <authorList>
            <person name="Engelberts J.P."/>
            <person name="Robbins S.J."/>
            <person name="De Goeij J.M."/>
            <person name="Aranda M."/>
            <person name="Bell S.C."/>
            <person name="Webster N.S."/>
        </authorList>
    </citation>
    <scope>NUCLEOTIDE SEQUENCE</scope>
    <source>
        <strain evidence="4">SB0664_bin_27</strain>
    </source>
</reference>
<name>A0A6B0YNV3_9CHLR</name>
<protein>
    <submittedName>
        <fullName evidence="4">Fumarylacetoacetate hydrolase family protein</fullName>
    </submittedName>
</protein>
<organism evidence="4">
    <name type="scientific">Caldilineaceae bacterium SB0664_bin_27</name>
    <dbReference type="NCBI Taxonomy" id="2605260"/>
    <lineage>
        <taxon>Bacteria</taxon>
        <taxon>Bacillati</taxon>
        <taxon>Chloroflexota</taxon>
        <taxon>Caldilineae</taxon>
        <taxon>Caldilineales</taxon>
        <taxon>Caldilineaceae</taxon>
    </lineage>
</organism>
<proteinExistence type="inferred from homology"/>
<dbReference type="PANTHER" id="PTHR42796">
    <property type="entry name" value="FUMARYLACETOACETATE HYDROLASE DOMAIN-CONTAINING PROTEIN 2A-RELATED"/>
    <property type="match status" value="1"/>
</dbReference>
<dbReference type="InterPro" id="IPR036663">
    <property type="entry name" value="Fumarylacetoacetase_C_sf"/>
</dbReference>
<keyword evidence="4" id="KW-0378">Hydrolase</keyword>
<dbReference type="AlphaFoldDB" id="A0A6B0YNV3"/>
<evidence type="ECO:0000313" key="4">
    <source>
        <dbReference type="EMBL" id="MXY92593.1"/>
    </source>
</evidence>
<dbReference type="GO" id="GO:0046872">
    <property type="term" value="F:metal ion binding"/>
    <property type="evidence" value="ECO:0007669"/>
    <property type="project" value="UniProtKB-KW"/>
</dbReference>
<dbReference type="EMBL" id="VXRG01000037">
    <property type="protein sequence ID" value="MXY92593.1"/>
    <property type="molecule type" value="Genomic_DNA"/>
</dbReference>
<sequence length="229" mass="25104">MFVFEHHLNAAFTVTDPTLRTPIPRPGKLIALGGNFSHPGEEDPDEPPLFFKPTSSIIGPGEPIVFRRGLNVVEPEIELTVIIGKEGSHIAREDADEYVAGYTLLNDVTARDLQNVAFEVQRPWSYTKGVDTFTPIGPHVVLPGAVRDPHNLAMTMRVNGEEIEHANTNTMLFQIPVLIEYISQYMRLEPGDIIATGTPVHPPGLKPGDTVELEIEEIGVLSNPVVADS</sequence>
<dbReference type="SUPFAM" id="SSF56529">
    <property type="entry name" value="FAH"/>
    <property type="match status" value="1"/>
</dbReference>
<evidence type="ECO:0000259" key="3">
    <source>
        <dbReference type="Pfam" id="PF01557"/>
    </source>
</evidence>
<evidence type="ECO:0000256" key="1">
    <source>
        <dbReference type="ARBA" id="ARBA00010211"/>
    </source>
</evidence>